<dbReference type="STRING" id="69771.A0A1V6PMR2"/>
<evidence type="ECO:0000313" key="6">
    <source>
        <dbReference type="Proteomes" id="UP000191522"/>
    </source>
</evidence>
<dbReference type="InterPro" id="IPR049362">
    <property type="entry name" value="TTI1_rpt"/>
</dbReference>
<keyword evidence="1" id="KW-0040">ANK repeat</keyword>
<feature type="domain" description="TTI1 C-terminal TPR" evidence="4">
    <location>
        <begin position="759"/>
        <end position="892"/>
    </location>
</feature>
<protein>
    <submittedName>
        <fullName evidence="5">Uncharacterized protein</fullName>
    </submittedName>
</protein>
<feature type="compositionally biased region" description="Basic and acidic residues" evidence="2">
    <location>
        <begin position="813"/>
        <end position="830"/>
    </location>
</feature>
<evidence type="ECO:0000259" key="4">
    <source>
        <dbReference type="Pfam" id="PF24181"/>
    </source>
</evidence>
<dbReference type="Pfam" id="PF24181">
    <property type="entry name" value="TPR_TTI1_C"/>
    <property type="match status" value="1"/>
</dbReference>
<comment type="caution">
    <text evidence="5">The sequence shown here is derived from an EMBL/GenBank/DDBJ whole genome shotgun (WGS) entry which is preliminary data.</text>
</comment>
<reference evidence="6" key="1">
    <citation type="journal article" date="2017" name="Nat. Microbiol.">
        <title>Global analysis of biosynthetic gene clusters reveals vast potential of secondary metabolite production in Penicillium species.</title>
        <authorList>
            <person name="Nielsen J.C."/>
            <person name="Grijseels S."/>
            <person name="Prigent S."/>
            <person name="Ji B."/>
            <person name="Dainat J."/>
            <person name="Nielsen K.F."/>
            <person name="Frisvad J.C."/>
            <person name="Workman M."/>
            <person name="Nielsen J."/>
        </authorList>
    </citation>
    <scope>NUCLEOTIDE SEQUENCE [LARGE SCALE GENOMIC DNA]</scope>
    <source>
        <strain evidence="6">IBT 11843</strain>
    </source>
</reference>
<dbReference type="InterPro" id="IPR036770">
    <property type="entry name" value="Ankyrin_rpt-contain_sf"/>
</dbReference>
<accession>A0A1V6PMR2</accession>
<evidence type="ECO:0000256" key="1">
    <source>
        <dbReference type="PROSITE-ProRule" id="PRU00023"/>
    </source>
</evidence>
<dbReference type="InterPro" id="IPR052587">
    <property type="entry name" value="TELO2-interacting_protein_1"/>
</dbReference>
<feature type="domain" description="TTI1 N-terminal TPR" evidence="3">
    <location>
        <begin position="9"/>
        <end position="346"/>
    </location>
</feature>
<dbReference type="InterPro" id="IPR016024">
    <property type="entry name" value="ARM-type_fold"/>
</dbReference>
<sequence>MDNQRQESFRRLRTPCVELSSIGLRFRGNQASSTEVTRALEPVHSVLEDLAGKKLLDEKLAEYAFFPLSHIFNETQRISARCLELTVHCLRILVAEGWRQRLSPAMGKQLIILLTLIVGGSPNKAEEKNLPTPKVSEELAIACFDCLRAIFDVLEGPVAERTIFHEIGTATVVDQTVYILLEGIVDERSDELCLAAAKAMQALYVRITDRVVLASIMPRTVSALTKVVRPTTQARRSYKLLQTSLQVLTYLLRNVISDRVSNDTEKHALTESKSDTLMLDASWLKATCTQVKLALANVIQIRRHRRIEVQSALLELCVMVVEECQTTLNDAISMMVETIVVLADKEEEASKMAYNTVLHLATTYSIVLESLKESLHTWLTSFPRIMQSNDETAKQWGIRQISTVFQLLSQVQSQPDLLTGSLASGLCDSVGAIVKQSSSALQPLSSTGPGDVSWDVLRSASVSMTFPPVLLEHRSQQQTLKDLQSMITRLNSSESGNEITRLLVNRLHAMSDDSVVAPFWLALSSLRVQSQVGASFDDFIADNIVEQPLSRSKRSGMVEELYYVSLTILNDIPADGSGDWRTYALALEAMALQAQQLGEAFRAELMDSLYPTLQLLASNNPNLQRHAMTCLNIFTSACNYPDTSSMVIDNMDYLVNSVALKLNTFDVSPYPPQVLFMMVKLCGPRLIPYLDDLVDSVFGILDLYHGYPKLVEIMFRTLAAIVEEGAKKPSLLTIDSGQENGPHDKRKSDYQHLSVATIAADIANRKSKHERTVEEDMDIDGKVAHPKKPWSETYEKPPKEPETIEEMLDQAESDERLPPPKEPEDSEKPLNKTHSLLVHIVKSIPSHLSSPSPYLRRSLLSILIEVLPALSQNENSFLPLINDLWPSVASRVVFPTSLGNETSSSRSLMTRSSTKPDSDPNQPDTHNFQEEIFVMTTACQAIEAMCKGAGDFMASRIEAEFPRWEHLYRRVWSKVQQDAQAANERRARQYQQKEASFGLGTDLSLALSSSLTLSPTAPGSRAFTPHHTLWRALISLFLTVLTHVRLPLEAGDKICEMLGSWIALFVGPNYYFRASRNTTDPATLDEAQRSVLEPAEDAIRAMETWNADLTWFIFATAPTVHVLRWAAKRRQLHTIHKLLDAGLDPINDASMAVLEAASLGHRDVVQALLWHNFDPNEKDQYDSAPIHHAVKHGHVEIVKDLLDAGADIDATGYGSRTPFETAVLEDHANVVSLLLERGVSPDVLIDTLGASSAWPSRYGTSLAWAARCGNEEVMKYSWTLVRISTPSSLTMVQPPYTGQ</sequence>
<gene>
    <name evidence="5" type="ORF">PENDEC_c002G02825</name>
</gene>
<dbReference type="Gene3D" id="1.25.40.20">
    <property type="entry name" value="Ankyrin repeat-containing domain"/>
    <property type="match status" value="1"/>
</dbReference>
<evidence type="ECO:0000313" key="5">
    <source>
        <dbReference type="EMBL" id="OQD77836.1"/>
    </source>
</evidence>
<keyword evidence="6" id="KW-1185">Reference proteome</keyword>
<feature type="compositionally biased region" description="Basic and acidic residues" evidence="2">
    <location>
        <begin position="770"/>
        <end position="802"/>
    </location>
</feature>
<dbReference type="GO" id="GO:0005737">
    <property type="term" value="C:cytoplasm"/>
    <property type="evidence" value="ECO:0007669"/>
    <property type="project" value="TreeGrafter"/>
</dbReference>
<feature type="repeat" description="ANK" evidence="1">
    <location>
        <begin position="1214"/>
        <end position="1246"/>
    </location>
</feature>
<dbReference type="InterPro" id="IPR057567">
    <property type="entry name" value="TPR_TTI1_C"/>
</dbReference>
<dbReference type="PANTHER" id="PTHR18460:SF3">
    <property type="entry name" value="TELO2-INTERACTING PROTEIN 1 HOMOLOG"/>
    <property type="match status" value="1"/>
</dbReference>
<feature type="repeat" description="ANK" evidence="1">
    <location>
        <begin position="1181"/>
        <end position="1213"/>
    </location>
</feature>
<organism evidence="5 6">
    <name type="scientific">Penicillium decumbens</name>
    <dbReference type="NCBI Taxonomy" id="69771"/>
    <lineage>
        <taxon>Eukaryota</taxon>
        <taxon>Fungi</taxon>
        <taxon>Dikarya</taxon>
        <taxon>Ascomycota</taxon>
        <taxon>Pezizomycotina</taxon>
        <taxon>Eurotiomycetes</taxon>
        <taxon>Eurotiomycetidae</taxon>
        <taxon>Eurotiales</taxon>
        <taxon>Aspergillaceae</taxon>
        <taxon>Penicillium</taxon>
    </lineage>
</organism>
<dbReference type="Pfam" id="PF24173">
    <property type="entry name" value="TPR_TTI1_N"/>
    <property type="match status" value="1"/>
</dbReference>
<evidence type="ECO:0000256" key="2">
    <source>
        <dbReference type="SAM" id="MobiDB-lite"/>
    </source>
</evidence>
<dbReference type="PROSITE" id="PS50297">
    <property type="entry name" value="ANK_REP_REGION"/>
    <property type="match status" value="1"/>
</dbReference>
<dbReference type="Proteomes" id="UP000191522">
    <property type="component" value="Unassembled WGS sequence"/>
</dbReference>
<dbReference type="Pfam" id="PF21547">
    <property type="entry name" value="TTI1"/>
    <property type="match status" value="1"/>
</dbReference>
<dbReference type="InterPro" id="IPR057566">
    <property type="entry name" value="TPR_TTI1_N"/>
</dbReference>
<dbReference type="PROSITE" id="PS50088">
    <property type="entry name" value="ANK_REPEAT"/>
    <property type="match status" value="2"/>
</dbReference>
<dbReference type="SMART" id="SM00248">
    <property type="entry name" value="ANK"/>
    <property type="match status" value="4"/>
</dbReference>
<feature type="region of interest" description="Disordered" evidence="2">
    <location>
        <begin position="899"/>
        <end position="926"/>
    </location>
</feature>
<dbReference type="PANTHER" id="PTHR18460">
    <property type="entry name" value="TEL2 INTERACTING PROTEIN 1 TTI1 FAMILY MEMBER"/>
    <property type="match status" value="1"/>
</dbReference>
<name>A0A1V6PMR2_PENDC</name>
<dbReference type="InterPro" id="IPR011989">
    <property type="entry name" value="ARM-like"/>
</dbReference>
<evidence type="ECO:0000259" key="3">
    <source>
        <dbReference type="Pfam" id="PF24173"/>
    </source>
</evidence>
<dbReference type="OrthoDB" id="6781668at2759"/>
<dbReference type="EMBL" id="MDYL01000002">
    <property type="protein sequence ID" value="OQD77836.1"/>
    <property type="molecule type" value="Genomic_DNA"/>
</dbReference>
<dbReference type="OMA" id="CESVSMA"/>
<dbReference type="InterPro" id="IPR002110">
    <property type="entry name" value="Ankyrin_rpt"/>
</dbReference>
<dbReference type="SUPFAM" id="SSF48371">
    <property type="entry name" value="ARM repeat"/>
    <property type="match status" value="1"/>
</dbReference>
<feature type="region of interest" description="Disordered" evidence="2">
    <location>
        <begin position="765"/>
        <end position="830"/>
    </location>
</feature>
<dbReference type="Gene3D" id="1.25.10.10">
    <property type="entry name" value="Leucine-rich Repeat Variant"/>
    <property type="match status" value="1"/>
</dbReference>
<feature type="compositionally biased region" description="Low complexity" evidence="2">
    <location>
        <begin position="902"/>
        <end position="913"/>
    </location>
</feature>
<feature type="compositionally biased region" description="Acidic residues" evidence="2">
    <location>
        <begin position="803"/>
        <end position="812"/>
    </location>
</feature>
<dbReference type="Pfam" id="PF12796">
    <property type="entry name" value="Ank_2"/>
    <property type="match status" value="1"/>
</dbReference>
<proteinExistence type="predicted"/>
<dbReference type="SUPFAM" id="SSF48403">
    <property type="entry name" value="Ankyrin repeat"/>
    <property type="match status" value="1"/>
</dbReference>